<feature type="domain" description="Zinc finger CGNR" evidence="1">
    <location>
        <begin position="152"/>
        <end position="191"/>
    </location>
</feature>
<dbReference type="PANTHER" id="PTHR35525">
    <property type="entry name" value="BLL6575 PROTEIN"/>
    <property type="match status" value="1"/>
</dbReference>
<sequence length="197" mass="20444">MRTVRTAALPPAPGEDQHPALALVNTVQTTPAGSADLIADPELAGSWLIGRSLLPEHVGFGEPCTTRLHALRQALRTLLACATSASPPPAAAIAAVNTALTAAPTAGLLAWDPAQGLHRSARHPLDQATDHLLARIAVDAVDLLTGPGADKLAACGAAPCSRFLVRTHGARQWCSVRCGDRIRAARAYARRTHGSST</sequence>
<organism evidence="2 3">
    <name type="scientific">Kutzneria albida DSM 43870</name>
    <dbReference type="NCBI Taxonomy" id="1449976"/>
    <lineage>
        <taxon>Bacteria</taxon>
        <taxon>Bacillati</taxon>
        <taxon>Actinomycetota</taxon>
        <taxon>Actinomycetes</taxon>
        <taxon>Pseudonocardiales</taxon>
        <taxon>Pseudonocardiaceae</taxon>
        <taxon>Kutzneria</taxon>
    </lineage>
</organism>
<evidence type="ECO:0000259" key="1">
    <source>
        <dbReference type="Pfam" id="PF11706"/>
    </source>
</evidence>
<dbReference type="PANTHER" id="PTHR35525:SF3">
    <property type="entry name" value="BLL6575 PROTEIN"/>
    <property type="match status" value="1"/>
</dbReference>
<accession>W5WEL2</accession>
<dbReference type="SUPFAM" id="SSF160904">
    <property type="entry name" value="Jann2411-like"/>
    <property type="match status" value="1"/>
</dbReference>
<dbReference type="InterPro" id="IPR010852">
    <property type="entry name" value="ABATE"/>
</dbReference>
<dbReference type="OrthoDB" id="3211108at2"/>
<keyword evidence="3" id="KW-1185">Reference proteome</keyword>
<evidence type="ECO:0000313" key="3">
    <source>
        <dbReference type="Proteomes" id="UP000019225"/>
    </source>
</evidence>
<dbReference type="EMBL" id="CP007155">
    <property type="protein sequence ID" value="AHH99287.1"/>
    <property type="molecule type" value="Genomic_DNA"/>
</dbReference>
<dbReference type="PATRIC" id="fig|1449976.3.peg.5949"/>
<dbReference type="InterPro" id="IPR023286">
    <property type="entry name" value="ABATE_dom_sf"/>
</dbReference>
<dbReference type="Proteomes" id="UP000019225">
    <property type="component" value="Chromosome"/>
</dbReference>
<dbReference type="STRING" id="1449976.KALB_5926"/>
<gene>
    <name evidence="2" type="ORF">KALB_5926</name>
</gene>
<dbReference type="Pfam" id="PF11706">
    <property type="entry name" value="zf-CGNR"/>
    <property type="match status" value="1"/>
</dbReference>
<dbReference type="Gene3D" id="1.10.3300.10">
    <property type="entry name" value="Jann2411-like domain"/>
    <property type="match status" value="1"/>
</dbReference>
<dbReference type="HOGENOM" id="CLU_087298_2_0_11"/>
<proteinExistence type="predicted"/>
<evidence type="ECO:0000313" key="2">
    <source>
        <dbReference type="EMBL" id="AHH99287.1"/>
    </source>
</evidence>
<reference evidence="2 3" key="1">
    <citation type="journal article" date="2014" name="BMC Genomics">
        <title>Complete genome sequence of producer of the glycopeptide antibiotic Aculeximycin Kutzneria albida DSM 43870T, a representative of minor genus of Pseudonocardiaceae.</title>
        <authorList>
            <person name="Rebets Y."/>
            <person name="Tokovenko B."/>
            <person name="Lushchyk I."/>
            <person name="Ruckert C."/>
            <person name="Zaburannyi N."/>
            <person name="Bechthold A."/>
            <person name="Kalinowski J."/>
            <person name="Luzhetskyy A."/>
        </authorList>
    </citation>
    <scope>NUCLEOTIDE SEQUENCE [LARGE SCALE GENOMIC DNA]</scope>
    <source>
        <strain evidence="2">DSM 43870</strain>
    </source>
</reference>
<dbReference type="KEGG" id="kal:KALB_5926"/>
<protein>
    <recommendedName>
        <fullName evidence="1">Zinc finger CGNR domain-containing protein</fullName>
    </recommendedName>
</protein>
<dbReference type="Pfam" id="PF07336">
    <property type="entry name" value="ABATE"/>
    <property type="match status" value="1"/>
</dbReference>
<dbReference type="eggNOG" id="COG5516">
    <property type="taxonomic scope" value="Bacteria"/>
</dbReference>
<dbReference type="AlphaFoldDB" id="W5WEL2"/>
<dbReference type="InterPro" id="IPR021005">
    <property type="entry name" value="Znf_CGNR"/>
</dbReference>
<name>W5WEL2_9PSEU</name>